<sequence length="404" mass="46474">MARTVTPLTDTKIKTAKAKEKDYKLFDGGGLFLLVTKRNTKLWRLKYKFDGKEKLLALGAYPEISLSKARELREVNKKLLADGINPNTAKQEVKEQHHKEDTKHLHTFKAIALQRLEKIKEDISEPHYKGTLRGFVNDTFPYIGNKHIDTITAQDIITLLRKMMERDVRNSTEKVYQQIGKTFKWAIANGLAQRNPASDIEISEIIGKSKEKHYPTITDDTGIRNLLTSIHEYGGELSTKYALLMLAYTFVRPSNIRLALWSEIDFKAKQWVIPAKKMKTDDEFIIPLSDTIIELLKDIRIYSGNSLYLFPSTKSKTTPLSDGALLGAVRRMGYSTYEFTPHGFRAMFSTIAHEKSPFKYDVIETQLAHKIGNSVSQAYNRAKYLKERVQLMTWWTNYLDNIQK</sequence>
<proteinExistence type="inferred from homology"/>
<accession>A0A7M1BAQ9</accession>
<dbReference type="Gene3D" id="1.10.150.130">
    <property type="match status" value="1"/>
</dbReference>
<dbReference type="InterPro" id="IPR002104">
    <property type="entry name" value="Integrase_catalytic"/>
</dbReference>
<dbReference type="InterPro" id="IPR011010">
    <property type="entry name" value="DNA_brk_join_enz"/>
</dbReference>
<dbReference type="AlphaFoldDB" id="A0A7M1BAQ9"/>
<dbReference type="Gene3D" id="3.30.160.390">
    <property type="entry name" value="Integrase, DNA-binding domain"/>
    <property type="match status" value="1"/>
</dbReference>
<keyword evidence="2" id="KW-0229">DNA integration</keyword>
<dbReference type="GO" id="GO:0006310">
    <property type="term" value="P:DNA recombination"/>
    <property type="evidence" value="ECO:0007669"/>
    <property type="project" value="UniProtKB-KW"/>
</dbReference>
<dbReference type="PANTHER" id="PTHR30629:SF2">
    <property type="entry name" value="PROPHAGE INTEGRASE INTS-RELATED"/>
    <property type="match status" value="1"/>
</dbReference>
<dbReference type="Proteomes" id="UP000593580">
    <property type="component" value="Chromosome"/>
</dbReference>
<dbReference type="InterPro" id="IPR038488">
    <property type="entry name" value="Integrase_DNA-bd_sf"/>
</dbReference>
<dbReference type="InterPro" id="IPR010998">
    <property type="entry name" value="Integrase_recombinase_N"/>
</dbReference>
<dbReference type="InterPro" id="IPR013762">
    <property type="entry name" value="Integrase-like_cat_sf"/>
</dbReference>
<dbReference type="CDD" id="cd00801">
    <property type="entry name" value="INT_P4_C"/>
    <property type="match status" value="1"/>
</dbReference>
<protein>
    <submittedName>
        <fullName evidence="6">Tyrosine-type recombinase/integrase</fullName>
    </submittedName>
</protein>
<evidence type="ECO:0000313" key="7">
    <source>
        <dbReference type="Proteomes" id="UP000593580"/>
    </source>
</evidence>
<dbReference type="Pfam" id="PF13356">
    <property type="entry name" value="Arm-DNA-bind_3"/>
    <property type="match status" value="1"/>
</dbReference>
<evidence type="ECO:0000259" key="5">
    <source>
        <dbReference type="PROSITE" id="PS51898"/>
    </source>
</evidence>
<evidence type="ECO:0000256" key="2">
    <source>
        <dbReference type="ARBA" id="ARBA00022908"/>
    </source>
</evidence>
<dbReference type="GO" id="GO:0015074">
    <property type="term" value="P:DNA integration"/>
    <property type="evidence" value="ECO:0007669"/>
    <property type="project" value="UniProtKB-KW"/>
</dbReference>
<keyword evidence="3" id="KW-0238">DNA-binding</keyword>
<comment type="similarity">
    <text evidence="1">Belongs to the 'phage' integrase family.</text>
</comment>
<feature type="domain" description="Tyr recombinase" evidence="5">
    <location>
        <begin position="212"/>
        <end position="392"/>
    </location>
</feature>
<dbReference type="InterPro" id="IPR050808">
    <property type="entry name" value="Phage_Integrase"/>
</dbReference>
<evidence type="ECO:0000256" key="1">
    <source>
        <dbReference type="ARBA" id="ARBA00008857"/>
    </source>
</evidence>
<dbReference type="SUPFAM" id="SSF56349">
    <property type="entry name" value="DNA breaking-rejoining enzymes"/>
    <property type="match status" value="1"/>
</dbReference>
<dbReference type="RefSeq" id="WP_193109814.1">
    <property type="nucleotide sequence ID" value="NZ_CP041406.1"/>
</dbReference>
<dbReference type="InterPro" id="IPR025166">
    <property type="entry name" value="Integrase_DNA_bind_dom"/>
</dbReference>
<organism evidence="6 7">
    <name type="scientific">Sulfurimonas paralvinellae</name>
    <dbReference type="NCBI Taxonomy" id="317658"/>
    <lineage>
        <taxon>Bacteria</taxon>
        <taxon>Pseudomonadati</taxon>
        <taxon>Campylobacterota</taxon>
        <taxon>Epsilonproteobacteria</taxon>
        <taxon>Campylobacterales</taxon>
        <taxon>Sulfurimonadaceae</taxon>
        <taxon>Sulfurimonas</taxon>
    </lineage>
</organism>
<dbReference type="Pfam" id="PF22022">
    <property type="entry name" value="Phage_int_M"/>
    <property type="match status" value="1"/>
</dbReference>
<dbReference type="KEGG" id="spal:FM071_05940"/>
<evidence type="ECO:0000256" key="4">
    <source>
        <dbReference type="ARBA" id="ARBA00023172"/>
    </source>
</evidence>
<dbReference type="InterPro" id="IPR053876">
    <property type="entry name" value="Phage_int_M"/>
</dbReference>
<dbReference type="EMBL" id="CP041406">
    <property type="protein sequence ID" value="QOP45852.1"/>
    <property type="molecule type" value="Genomic_DNA"/>
</dbReference>
<evidence type="ECO:0000313" key="6">
    <source>
        <dbReference type="EMBL" id="QOP45852.1"/>
    </source>
</evidence>
<dbReference type="PROSITE" id="PS51898">
    <property type="entry name" value="TYR_RECOMBINASE"/>
    <property type="match status" value="1"/>
</dbReference>
<name>A0A7M1BAQ9_9BACT</name>
<keyword evidence="4" id="KW-0233">DNA recombination</keyword>
<dbReference type="GO" id="GO:0003677">
    <property type="term" value="F:DNA binding"/>
    <property type="evidence" value="ECO:0007669"/>
    <property type="project" value="UniProtKB-KW"/>
</dbReference>
<dbReference type="Gene3D" id="1.10.443.10">
    <property type="entry name" value="Intergrase catalytic core"/>
    <property type="match status" value="1"/>
</dbReference>
<keyword evidence="7" id="KW-1185">Reference proteome</keyword>
<dbReference type="Pfam" id="PF00589">
    <property type="entry name" value="Phage_integrase"/>
    <property type="match status" value="1"/>
</dbReference>
<evidence type="ECO:0000256" key="3">
    <source>
        <dbReference type="ARBA" id="ARBA00023125"/>
    </source>
</evidence>
<gene>
    <name evidence="6" type="ORF">FM071_05940</name>
</gene>
<reference evidence="6 7" key="1">
    <citation type="submission" date="2019-07" db="EMBL/GenBank/DDBJ databases">
        <title>Sulfurimonas paralvinellae sp. nov., a novel mesophilic, hydrogen- and sulfur-oxidizing chemolithoautotroph within the Epsilonproteo- bacteria isolated from a deep-sea hydrothermal vent polychaete nest, reclassification of Thiomicrospira denitrificans as Sulfurimonas denitrificans comb. nov. and emended description of the genus Sulfurimonas.</title>
        <authorList>
            <person name="Wang S."/>
            <person name="Jiang L."/>
            <person name="Shao Z."/>
        </authorList>
    </citation>
    <scope>NUCLEOTIDE SEQUENCE [LARGE SCALE GENOMIC DNA]</scope>
    <source>
        <strain evidence="6 7">GO25</strain>
    </source>
</reference>
<dbReference type="PANTHER" id="PTHR30629">
    <property type="entry name" value="PROPHAGE INTEGRASE"/>
    <property type="match status" value="1"/>
</dbReference>